<keyword evidence="2" id="KW-1185">Reference proteome</keyword>
<dbReference type="Gene3D" id="3.40.630.190">
    <property type="entry name" value="LCP protein"/>
    <property type="match status" value="1"/>
</dbReference>
<sequence length="81" mass="8749">MQQKFLVSLLAEIKKQDLLGNLAKTYKITDSLTKALTTDSELASLPGLTRYAQSVQGGIDPESIEAITLPVFPDDRLAGSI</sequence>
<dbReference type="EMBL" id="JACTVJ010000053">
    <property type="protein sequence ID" value="MBC9719615.1"/>
    <property type="molecule type" value="Genomic_DNA"/>
</dbReference>
<organism evidence="1 2">
    <name type="scientific">Streptomyces polyasparticus</name>
    <dbReference type="NCBI Taxonomy" id="2767826"/>
    <lineage>
        <taxon>Bacteria</taxon>
        <taxon>Bacillati</taxon>
        <taxon>Actinomycetota</taxon>
        <taxon>Actinomycetes</taxon>
        <taxon>Kitasatosporales</taxon>
        <taxon>Streptomycetaceae</taxon>
        <taxon>Streptomyces</taxon>
    </lineage>
</organism>
<name>A0ABR7SVV0_9ACTN</name>
<proteinExistence type="predicted"/>
<reference evidence="1 2" key="1">
    <citation type="submission" date="2020-08" db="EMBL/GenBank/DDBJ databases">
        <title>Genemic of Streptomyces polyaspartic.</title>
        <authorList>
            <person name="Liu W."/>
        </authorList>
    </citation>
    <scope>NUCLEOTIDE SEQUENCE [LARGE SCALE GENOMIC DNA]</scope>
    <source>
        <strain evidence="1 2">TRM66268-LWL</strain>
    </source>
</reference>
<gene>
    <name evidence="1" type="ORF">H9Y04_44805</name>
</gene>
<protein>
    <submittedName>
        <fullName evidence="1">Uncharacterized protein</fullName>
    </submittedName>
</protein>
<evidence type="ECO:0000313" key="2">
    <source>
        <dbReference type="Proteomes" id="UP000642284"/>
    </source>
</evidence>
<comment type="caution">
    <text evidence="1">The sequence shown here is derived from an EMBL/GenBank/DDBJ whole genome shotgun (WGS) entry which is preliminary data.</text>
</comment>
<dbReference type="Proteomes" id="UP000642284">
    <property type="component" value="Unassembled WGS sequence"/>
</dbReference>
<accession>A0ABR7SVV0</accession>
<evidence type="ECO:0000313" key="1">
    <source>
        <dbReference type="EMBL" id="MBC9719615.1"/>
    </source>
</evidence>
<dbReference type="RefSeq" id="WP_187820017.1">
    <property type="nucleotide sequence ID" value="NZ_JACTVJ010000053.1"/>
</dbReference>